<dbReference type="AlphaFoldDB" id="A0AAD1UG92"/>
<name>A0AAD1UG92_EUPCR</name>
<sequence>MKKQNLITKFFKMKSTPKKEESSTQASSTQKSKAEEEKEEFPEQKLDEEYKFDLDELKENFRDGRRIFHNRLKFYTIYRPDMIKFVDLLDEYLNNPDLIKEEEKTTQAENVVFTTFVSEDSFIAKTLIKKKIECTMFKHGYQTATVPVEPGKSVLDFPEINMRCILPDLKGKFSVFHPKVMLIKFPHFLRVVVTTCNFMGLEWECLGQLIWFQDFRYISDPIECRFKTDLMRFFQDIMPSETTITVKKAPSVYKDVLIDKFAIDKMKDPPESGKLFRQVIRGEINFEKYDFRDAAVDLIPSINGYYKIEDGSADNQGMIRVKNIMKNSEEFKVTDNTQLIYQCTSFGKLYTKLVTEFVMSMFGDKIEYTSVTMKERVKFIYPEDQQVQDAHEGVPSNCLKLREDFWFDQKDFPRYLFHKFEYKESSKEYTRNVHHSKVMIIKEKDQEIDDNSAIYIGSHNMSGGAWGTMRNIGKTLFIGNYEMGIFFKPKAGTKALKQRIVNSLLYTIDPPSYDLATEKPYLFVKAF</sequence>
<dbReference type="GO" id="GO:0017005">
    <property type="term" value="F:3'-tyrosyl-DNA phosphodiesterase activity"/>
    <property type="evidence" value="ECO:0007669"/>
    <property type="project" value="TreeGrafter"/>
</dbReference>
<dbReference type="PANTHER" id="PTHR12415:SF0">
    <property type="entry name" value="TYROSYL-DNA PHOSPHODIESTERASE 1"/>
    <property type="match status" value="1"/>
</dbReference>
<comment type="caution">
    <text evidence="14">The sequence shown here is derived from an EMBL/GenBank/DDBJ whole genome shotgun (WGS) entry which is preliminary data.</text>
</comment>
<dbReference type="PANTHER" id="PTHR12415">
    <property type="entry name" value="TYROSYL-DNA PHOSPHODIESTERASE 1"/>
    <property type="match status" value="1"/>
</dbReference>
<dbReference type="PROSITE" id="PS50035">
    <property type="entry name" value="PLD"/>
    <property type="match status" value="1"/>
</dbReference>
<evidence type="ECO:0000256" key="9">
    <source>
        <dbReference type="PIRSR" id="PIRSR610347-1"/>
    </source>
</evidence>
<proteinExistence type="inferred from homology"/>
<evidence type="ECO:0000256" key="2">
    <source>
        <dbReference type="ARBA" id="ARBA00010205"/>
    </source>
</evidence>
<comment type="subcellular location">
    <subcellularLocation>
        <location evidence="1">Nucleus</location>
    </subcellularLocation>
</comment>
<keyword evidence="6" id="KW-0269">Exonuclease</keyword>
<evidence type="ECO:0000256" key="10">
    <source>
        <dbReference type="PIRSR" id="PIRSR610347-2"/>
    </source>
</evidence>
<dbReference type="EMBL" id="CAMPGE010005957">
    <property type="protein sequence ID" value="CAI2364804.1"/>
    <property type="molecule type" value="Genomic_DNA"/>
</dbReference>
<evidence type="ECO:0000256" key="8">
    <source>
        <dbReference type="ARBA" id="ARBA00023242"/>
    </source>
</evidence>
<feature type="domain" description="PLD phosphodiesterase" evidence="13">
    <location>
        <begin position="430"/>
        <end position="465"/>
    </location>
</feature>
<evidence type="ECO:0000256" key="1">
    <source>
        <dbReference type="ARBA" id="ARBA00004123"/>
    </source>
</evidence>
<evidence type="ECO:0000256" key="4">
    <source>
        <dbReference type="ARBA" id="ARBA00022763"/>
    </source>
</evidence>
<dbReference type="GO" id="GO:0003690">
    <property type="term" value="F:double-stranded DNA binding"/>
    <property type="evidence" value="ECO:0007669"/>
    <property type="project" value="TreeGrafter"/>
</dbReference>
<feature type="active site" description="Nucleophile" evidence="9">
    <location>
        <position position="177"/>
    </location>
</feature>
<keyword evidence="3" id="KW-0540">Nuclease</keyword>
<feature type="compositionally biased region" description="Basic and acidic residues" evidence="12">
    <location>
        <begin position="32"/>
        <end position="44"/>
    </location>
</feature>
<keyword evidence="8" id="KW-0539">Nucleus</keyword>
<dbReference type="Gene3D" id="3.30.870.10">
    <property type="entry name" value="Endonuclease Chain A"/>
    <property type="match status" value="2"/>
</dbReference>
<comment type="similarity">
    <text evidence="2">Belongs to the tyrosyl-DNA phosphodiesterase family.</text>
</comment>
<dbReference type="GO" id="GO:0003697">
    <property type="term" value="F:single-stranded DNA binding"/>
    <property type="evidence" value="ECO:0007669"/>
    <property type="project" value="TreeGrafter"/>
</dbReference>
<evidence type="ECO:0000256" key="5">
    <source>
        <dbReference type="ARBA" id="ARBA00022801"/>
    </source>
</evidence>
<dbReference type="InterPro" id="IPR001736">
    <property type="entry name" value="PLipase_D/transphosphatidylase"/>
</dbReference>
<dbReference type="Proteomes" id="UP001295684">
    <property type="component" value="Unassembled WGS sequence"/>
</dbReference>
<feature type="region of interest" description="Disordered" evidence="12">
    <location>
        <begin position="1"/>
        <end position="44"/>
    </location>
</feature>
<evidence type="ECO:0000256" key="12">
    <source>
        <dbReference type="SAM" id="MobiDB-lite"/>
    </source>
</evidence>
<dbReference type="GO" id="GO:0004527">
    <property type="term" value="F:exonuclease activity"/>
    <property type="evidence" value="ECO:0007669"/>
    <property type="project" value="UniProtKB-KW"/>
</dbReference>
<protein>
    <recommendedName>
        <fullName evidence="13">PLD phosphodiesterase domain-containing protein</fullName>
    </recommendedName>
</protein>
<dbReference type="GO" id="GO:0005634">
    <property type="term" value="C:nucleus"/>
    <property type="evidence" value="ECO:0007669"/>
    <property type="project" value="UniProtKB-SubCell"/>
</dbReference>
<feature type="site" description="Interaction with DNA" evidence="11">
    <location>
        <position position="462"/>
    </location>
</feature>
<evidence type="ECO:0000256" key="11">
    <source>
        <dbReference type="PIRSR" id="PIRSR610347-3"/>
    </source>
</evidence>
<evidence type="ECO:0000313" key="15">
    <source>
        <dbReference type="Proteomes" id="UP001295684"/>
    </source>
</evidence>
<evidence type="ECO:0000259" key="13">
    <source>
        <dbReference type="PROSITE" id="PS50035"/>
    </source>
</evidence>
<gene>
    <name evidence="14" type="ORF">ECRASSUSDP1_LOCUS6152</name>
</gene>
<evidence type="ECO:0000256" key="3">
    <source>
        <dbReference type="ARBA" id="ARBA00022722"/>
    </source>
</evidence>
<keyword evidence="7" id="KW-0234">DNA repair</keyword>
<feature type="binding site" evidence="10">
    <location>
        <position position="179"/>
    </location>
    <ligand>
        <name>substrate</name>
    </ligand>
</feature>
<feature type="binding site" evidence="10">
    <location>
        <position position="437"/>
    </location>
    <ligand>
        <name>substrate</name>
    </ligand>
</feature>
<evidence type="ECO:0000313" key="14">
    <source>
        <dbReference type="EMBL" id="CAI2364804.1"/>
    </source>
</evidence>
<feature type="active site" description="Proton donor/acceptor" evidence="9">
    <location>
        <position position="435"/>
    </location>
</feature>
<evidence type="ECO:0000256" key="7">
    <source>
        <dbReference type="ARBA" id="ARBA00023204"/>
    </source>
</evidence>
<organism evidence="14 15">
    <name type="scientific">Euplotes crassus</name>
    <dbReference type="NCBI Taxonomy" id="5936"/>
    <lineage>
        <taxon>Eukaryota</taxon>
        <taxon>Sar</taxon>
        <taxon>Alveolata</taxon>
        <taxon>Ciliophora</taxon>
        <taxon>Intramacronucleata</taxon>
        <taxon>Spirotrichea</taxon>
        <taxon>Hypotrichia</taxon>
        <taxon>Euplotida</taxon>
        <taxon>Euplotidae</taxon>
        <taxon>Moneuplotes</taxon>
    </lineage>
</organism>
<accession>A0AAD1UG92</accession>
<keyword evidence="4" id="KW-0227">DNA damage</keyword>
<dbReference type="SUPFAM" id="SSF56024">
    <property type="entry name" value="Phospholipase D/nuclease"/>
    <property type="match status" value="2"/>
</dbReference>
<evidence type="ECO:0000256" key="6">
    <source>
        <dbReference type="ARBA" id="ARBA00022839"/>
    </source>
</evidence>
<dbReference type="Pfam" id="PF06087">
    <property type="entry name" value="Tyr-DNA_phospho"/>
    <property type="match status" value="2"/>
</dbReference>
<dbReference type="GO" id="GO:0006281">
    <property type="term" value="P:DNA repair"/>
    <property type="evidence" value="ECO:0007669"/>
    <property type="project" value="UniProtKB-KW"/>
</dbReference>
<keyword evidence="15" id="KW-1185">Reference proteome</keyword>
<reference evidence="14" key="1">
    <citation type="submission" date="2023-07" db="EMBL/GenBank/DDBJ databases">
        <authorList>
            <consortium name="AG Swart"/>
            <person name="Singh M."/>
            <person name="Singh A."/>
            <person name="Seah K."/>
            <person name="Emmerich C."/>
        </authorList>
    </citation>
    <scope>NUCLEOTIDE SEQUENCE</scope>
    <source>
        <strain evidence="14">DP1</strain>
    </source>
</reference>
<dbReference type="InterPro" id="IPR010347">
    <property type="entry name" value="Tdp1"/>
</dbReference>
<keyword evidence="5" id="KW-0378">Hydrolase</keyword>